<gene>
    <name evidence="11" type="ORF">cand_006920</name>
</gene>
<proteinExistence type="predicted"/>
<comment type="subcellular location">
    <subcellularLocation>
        <location evidence="2">Chromosome</location>
    </subcellularLocation>
    <subcellularLocation>
        <location evidence="1">Nucleus</location>
    </subcellularLocation>
</comment>
<dbReference type="VEuPathDB" id="CryptoDB:cand_006920"/>
<dbReference type="RefSeq" id="XP_067067949.1">
    <property type="nucleotide sequence ID" value="XM_067210932.1"/>
</dbReference>
<feature type="domain" description="SET" evidence="8">
    <location>
        <begin position="141"/>
        <end position="279"/>
    </location>
</feature>
<dbReference type="EMBL" id="LRBS01000068">
    <property type="protein sequence ID" value="OII76103.1"/>
    <property type="molecule type" value="Genomic_DNA"/>
</dbReference>
<dbReference type="SMART" id="SM00317">
    <property type="entry name" value="SET"/>
    <property type="match status" value="1"/>
</dbReference>
<keyword evidence="4" id="KW-0489">Methyltransferase</keyword>
<dbReference type="GO" id="GO:0032259">
    <property type="term" value="P:methylation"/>
    <property type="evidence" value="ECO:0007669"/>
    <property type="project" value="UniProtKB-KW"/>
</dbReference>
<evidence type="ECO:0000259" key="8">
    <source>
        <dbReference type="PROSITE" id="PS50280"/>
    </source>
</evidence>
<evidence type="ECO:0000256" key="6">
    <source>
        <dbReference type="ARBA" id="ARBA00022691"/>
    </source>
</evidence>
<dbReference type="OrthoDB" id="308383at2759"/>
<keyword evidence="7" id="KW-0539">Nucleus</keyword>
<dbReference type="InterPro" id="IPR050777">
    <property type="entry name" value="SET2_Histone-Lys_MeTrsfase"/>
</dbReference>
<evidence type="ECO:0000313" key="11">
    <source>
        <dbReference type="EMBL" id="OII76103.1"/>
    </source>
</evidence>
<organism evidence="11 12">
    <name type="scientific">Cryptosporidium andersoni</name>
    <dbReference type="NCBI Taxonomy" id="117008"/>
    <lineage>
        <taxon>Eukaryota</taxon>
        <taxon>Sar</taxon>
        <taxon>Alveolata</taxon>
        <taxon>Apicomplexa</taxon>
        <taxon>Conoidasida</taxon>
        <taxon>Coccidia</taxon>
        <taxon>Eucoccidiorida</taxon>
        <taxon>Eimeriorina</taxon>
        <taxon>Cryptosporidiidae</taxon>
        <taxon>Cryptosporidium</taxon>
    </lineage>
</organism>
<evidence type="ECO:0000256" key="1">
    <source>
        <dbReference type="ARBA" id="ARBA00004123"/>
    </source>
</evidence>
<keyword evidence="6" id="KW-0949">S-adenosyl-L-methionine</keyword>
<dbReference type="Pfam" id="PF00856">
    <property type="entry name" value="SET"/>
    <property type="match status" value="1"/>
</dbReference>
<dbReference type="PROSITE" id="PS51215">
    <property type="entry name" value="AWS"/>
    <property type="match status" value="1"/>
</dbReference>
<dbReference type="InterPro" id="IPR006560">
    <property type="entry name" value="AWS_dom"/>
</dbReference>
<feature type="domain" description="AWS" evidence="10">
    <location>
        <begin position="54"/>
        <end position="103"/>
    </location>
</feature>
<name>A0A1J4MPX6_9CRYT</name>
<dbReference type="InterPro" id="IPR046341">
    <property type="entry name" value="SET_dom_sf"/>
</dbReference>
<dbReference type="PROSITE" id="PS50280">
    <property type="entry name" value="SET"/>
    <property type="match status" value="1"/>
</dbReference>
<sequence>MSMVNTGDSKEMILDEVCNKKELNQTTNKGITKSGENLSKRLQNIGRGPIPLINEMERCYCEKSCNQDCLNRIRHIECNRYNCGLSGRLYDVYCNNRPFFRYNSKKKKKFIVSKFRRTKSTINLSKRSNLNYLNVDFPTLTRLSLTESASAGELIIECLGEIINNLDVRERYLSYFQLKDNQKGNIKNENNLYTIATPERLFGIVENFLYLDMTQNGNEARHIRHSCNPNCQAQVWIVRPTGRSIRSSKDDDFAYSWLHIGIFALSNIPKDTEITIDYENILTRAIPSAYLNSSINNTGYINQFICNCGFSECRGIIGKKIIPNDDPMNPYLLPIKSQKKKRININNQNDQDDIINEMNSYENKKSKTDNNSLSSFINLKKSLMENQKKYKYEEYNSHNNDNSKSYQLKFSTNTYEIFEEDKSLIINKSKIENEYVNNDISKNIYPLWHIFSSICISGPYYRNFNCCNNSLLHSQWWIKLIDFSKKTNSSNREYNNHNQIRKPIERLRRSGAATRYYDIAYNLSIIPESSKIKKSKLPIFIPFVSPNRNLFFHVMTHPWLLFLCNLTTLECKLGQKYKIFHIKSVDFGRWYLVQRLTKFFHLFNVTDEDLIWPLIDQGIGNDEKCFVCCNHGILMSCDTCYKGIHKLCSKRCNQFIQSSEFQIPEWLNNIQDEIFFNNLIYKNIQDNNKLTDTNNLHQNKNFIVVYKPLCKNNISSSINSNSEYNINSTSLKKVNFKSSNNLDNHGVDQFVCYRCKLSSHLSFWNKINSKERRKITNKVMMNKLKLLFYSNLLSKDSLKSKHSKPKLVKKQIVNLPNNNNILLRSARLLLSNMMNWRLKNSIQKNNLNITQIYCNLSKIYIQPKKIDQRWDSIDNNPTPNFIKSSNIIQYSDSESEILILSHFIHKIESINHNQKYTPLEISVQSNCHITNSISLDDFVKKIKSKNKEY</sequence>
<evidence type="ECO:0000313" key="12">
    <source>
        <dbReference type="Proteomes" id="UP000186804"/>
    </source>
</evidence>
<evidence type="ECO:0000259" key="10">
    <source>
        <dbReference type="PROSITE" id="PS51215"/>
    </source>
</evidence>
<accession>A0A1J4MPX6</accession>
<dbReference type="GO" id="GO:0042054">
    <property type="term" value="F:histone methyltransferase activity"/>
    <property type="evidence" value="ECO:0007669"/>
    <property type="project" value="InterPro"/>
</dbReference>
<dbReference type="InterPro" id="IPR001214">
    <property type="entry name" value="SET_dom"/>
</dbReference>
<feature type="domain" description="Post-SET" evidence="9">
    <location>
        <begin position="302"/>
        <end position="318"/>
    </location>
</feature>
<evidence type="ECO:0000259" key="9">
    <source>
        <dbReference type="PROSITE" id="PS50868"/>
    </source>
</evidence>
<evidence type="ECO:0000256" key="3">
    <source>
        <dbReference type="ARBA" id="ARBA00022454"/>
    </source>
</evidence>
<dbReference type="SUPFAM" id="SSF82199">
    <property type="entry name" value="SET domain"/>
    <property type="match status" value="1"/>
</dbReference>
<reference evidence="11 12" key="1">
    <citation type="submission" date="2016-10" db="EMBL/GenBank/DDBJ databases">
        <title>Reductive evolution of mitochondrial metabolism and differential evolution of invasion-related proteins in Cryptosporidium.</title>
        <authorList>
            <person name="Liu S."/>
            <person name="Roellig D.M."/>
            <person name="Guo Y."/>
            <person name="Li N."/>
            <person name="Frace M.A."/>
            <person name="Tang K."/>
            <person name="Zhang L."/>
            <person name="Feng Y."/>
            <person name="Xiao L."/>
        </authorList>
    </citation>
    <scope>NUCLEOTIDE SEQUENCE [LARGE SCALE GENOMIC DNA]</scope>
    <source>
        <strain evidence="11">30847</strain>
    </source>
</reference>
<evidence type="ECO:0000256" key="5">
    <source>
        <dbReference type="ARBA" id="ARBA00022679"/>
    </source>
</evidence>
<dbReference type="AlphaFoldDB" id="A0A1J4MPX6"/>
<evidence type="ECO:0000256" key="7">
    <source>
        <dbReference type="ARBA" id="ARBA00023242"/>
    </source>
</evidence>
<keyword evidence="3" id="KW-0158">Chromosome</keyword>
<dbReference type="Gene3D" id="2.170.270.10">
    <property type="entry name" value="SET domain"/>
    <property type="match status" value="1"/>
</dbReference>
<dbReference type="GO" id="GO:0005634">
    <property type="term" value="C:nucleus"/>
    <property type="evidence" value="ECO:0007669"/>
    <property type="project" value="UniProtKB-SubCell"/>
</dbReference>
<dbReference type="GO" id="GO:0005694">
    <property type="term" value="C:chromosome"/>
    <property type="evidence" value="ECO:0007669"/>
    <property type="project" value="UniProtKB-SubCell"/>
</dbReference>
<dbReference type="GeneID" id="92364877"/>
<dbReference type="InterPro" id="IPR003616">
    <property type="entry name" value="Post-SET_dom"/>
</dbReference>
<dbReference type="Proteomes" id="UP000186804">
    <property type="component" value="Unassembled WGS sequence"/>
</dbReference>
<comment type="caution">
    <text evidence="11">The sequence shown here is derived from an EMBL/GenBank/DDBJ whole genome shotgun (WGS) entry which is preliminary data.</text>
</comment>
<protein>
    <submittedName>
        <fullName evidence="11">SET domain-containing protein</fullName>
    </submittedName>
</protein>
<evidence type="ECO:0000256" key="4">
    <source>
        <dbReference type="ARBA" id="ARBA00022603"/>
    </source>
</evidence>
<keyword evidence="12" id="KW-1185">Reference proteome</keyword>
<keyword evidence="5" id="KW-0808">Transferase</keyword>
<dbReference type="PANTHER" id="PTHR22884">
    <property type="entry name" value="SET DOMAIN PROTEINS"/>
    <property type="match status" value="1"/>
</dbReference>
<dbReference type="PROSITE" id="PS50868">
    <property type="entry name" value="POST_SET"/>
    <property type="match status" value="1"/>
</dbReference>
<evidence type="ECO:0000256" key="2">
    <source>
        <dbReference type="ARBA" id="ARBA00004286"/>
    </source>
</evidence>